<keyword evidence="2" id="KW-1185">Reference proteome</keyword>
<name>A0ACC2GDZ2_DALPE</name>
<gene>
    <name evidence="1" type="ORF">DPEC_G00172850</name>
</gene>
<reference evidence="1" key="1">
    <citation type="submission" date="2021-05" db="EMBL/GenBank/DDBJ databases">
        <authorList>
            <person name="Pan Q."/>
            <person name="Jouanno E."/>
            <person name="Zahm M."/>
            <person name="Klopp C."/>
            <person name="Cabau C."/>
            <person name="Louis A."/>
            <person name="Berthelot C."/>
            <person name="Parey E."/>
            <person name="Roest Crollius H."/>
            <person name="Montfort J."/>
            <person name="Robinson-Rechavi M."/>
            <person name="Bouchez O."/>
            <person name="Lampietro C."/>
            <person name="Lopez Roques C."/>
            <person name="Donnadieu C."/>
            <person name="Postlethwait J."/>
            <person name="Bobe J."/>
            <person name="Dillon D."/>
            <person name="Chandos A."/>
            <person name="von Hippel F."/>
            <person name="Guiguen Y."/>
        </authorList>
    </citation>
    <scope>NUCLEOTIDE SEQUENCE</scope>
    <source>
        <strain evidence="1">YG-Jan2019</strain>
    </source>
</reference>
<proteinExistence type="predicted"/>
<organism evidence="1 2">
    <name type="scientific">Dallia pectoralis</name>
    <name type="common">Alaska blackfish</name>
    <dbReference type="NCBI Taxonomy" id="75939"/>
    <lineage>
        <taxon>Eukaryota</taxon>
        <taxon>Metazoa</taxon>
        <taxon>Chordata</taxon>
        <taxon>Craniata</taxon>
        <taxon>Vertebrata</taxon>
        <taxon>Euteleostomi</taxon>
        <taxon>Actinopterygii</taxon>
        <taxon>Neopterygii</taxon>
        <taxon>Teleostei</taxon>
        <taxon>Protacanthopterygii</taxon>
        <taxon>Esociformes</taxon>
        <taxon>Umbridae</taxon>
        <taxon>Dallia</taxon>
    </lineage>
</organism>
<comment type="caution">
    <text evidence="1">The sequence shown here is derived from an EMBL/GenBank/DDBJ whole genome shotgun (WGS) entry which is preliminary data.</text>
</comment>
<evidence type="ECO:0000313" key="1">
    <source>
        <dbReference type="EMBL" id="KAJ8001767.1"/>
    </source>
</evidence>
<accession>A0ACC2GDZ2</accession>
<dbReference type="Proteomes" id="UP001157502">
    <property type="component" value="Chromosome 14"/>
</dbReference>
<sequence>MGDTYVENDTAIFSYRKCRALTSRSGEGPMQNPRVIRRVYVAPNLESRTPNQTVWTNPPMPGTQRPRSMVLLDTGLNETKSVVQVSSAVRGHFAMCV</sequence>
<evidence type="ECO:0000313" key="2">
    <source>
        <dbReference type="Proteomes" id="UP001157502"/>
    </source>
</evidence>
<protein>
    <submittedName>
        <fullName evidence="1">Uncharacterized protein</fullName>
    </submittedName>
</protein>
<dbReference type="EMBL" id="CM055741">
    <property type="protein sequence ID" value="KAJ8001767.1"/>
    <property type="molecule type" value="Genomic_DNA"/>
</dbReference>